<feature type="transmembrane region" description="Helical" evidence="1">
    <location>
        <begin position="110"/>
        <end position="128"/>
    </location>
</feature>
<protein>
    <submittedName>
        <fullName evidence="2">Uncharacterized protein</fullName>
    </submittedName>
</protein>
<evidence type="ECO:0000313" key="2">
    <source>
        <dbReference type="EMBL" id="XBX77214.1"/>
    </source>
</evidence>
<organism evidence="2">
    <name type="scientific">Microbacterium sp. A8/3-1</name>
    <dbReference type="NCBI Taxonomy" id="3160749"/>
    <lineage>
        <taxon>Bacteria</taxon>
        <taxon>Bacillati</taxon>
        <taxon>Actinomycetota</taxon>
        <taxon>Actinomycetes</taxon>
        <taxon>Micrococcales</taxon>
        <taxon>Microbacteriaceae</taxon>
        <taxon>Microbacterium</taxon>
    </lineage>
</organism>
<proteinExistence type="predicted"/>
<gene>
    <name evidence="2" type="ORF">ABS642_15010</name>
</gene>
<feature type="transmembrane region" description="Helical" evidence="1">
    <location>
        <begin position="135"/>
        <end position="153"/>
    </location>
</feature>
<dbReference type="AlphaFoldDB" id="A0AAU7VSN9"/>
<feature type="transmembrane region" description="Helical" evidence="1">
    <location>
        <begin position="54"/>
        <end position="73"/>
    </location>
</feature>
<dbReference type="RefSeq" id="WP_350350727.1">
    <property type="nucleotide sequence ID" value="NZ_CP158357.1"/>
</dbReference>
<feature type="transmembrane region" description="Helical" evidence="1">
    <location>
        <begin position="159"/>
        <end position="179"/>
    </location>
</feature>
<feature type="transmembrane region" description="Helical" evidence="1">
    <location>
        <begin position="85"/>
        <end position="104"/>
    </location>
</feature>
<keyword evidence="1" id="KW-0472">Membrane</keyword>
<name>A0AAU7VSN9_9MICO</name>
<evidence type="ECO:0000256" key="1">
    <source>
        <dbReference type="SAM" id="Phobius"/>
    </source>
</evidence>
<dbReference type="EMBL" id="CP158357">
    <property type="protein sequence ID" value="XBX77214.1"/>
    <property type="molecule type" value="Genomic_DNA"/>
</dbReference>
<keyword evidence="1" id="KW-1133">Transmembrane helix</keyword>
<sequence>MQRSIPMPKVFHEILGRAQTPADLMVIAAAAIGLGVAIGIAGGETLAAVPLWRAVLAGLLIVDIAAGCVANFTPGTDQHYATRPISRWVFIAVHWHLVAIGALLGVAVVPLLLVTVYVLLSAAVVNLLHGSRSQVGIGGALMAIGIVGVVIWMPASAPLFLVATAALFVVKVVFAFGVAHHGVPEKATTAPRGVRA</sequence>
<reference evidence="2" key="1">
    <citation type="submission" date="2024-06" db="EMBL/GenBank/DDBJ databases">
        <title>Draft genome sequence of Microbacterium sp. strain A8/3-1, isolated from Oxytropis tragacanthoides Fisch. ex DC. Root nodules in the Altai region of Russia.</title>
        <authorList>
            <person name="Sazanova A."/>
            <person name="Guro P."/>
            <person name="Kuznetsova I."/>
            <person name="Belimov A."/>
            <person name="Safronova V."/>
        </authorList>
    </citation>
    <scope>NUCLEOTIDE SEQUENCE</scope>
    <source>
        <strain evidence="2">A8/3-1</strain>
    </source>
</reference>
<keyword evidence="1" id="KW-0812">Transmembrane</keyword>
<feature type="transmembrane region" description="Helical" evidence="1">
    <location>
        <begin position="21"/>
        <end position="42"/>
    </location>
</feature>
<accession>A0AAU7VSN9</accession>